<dbReference type="CDD" id="cd00773">
    <property type="entry name" value="HisRS-like_core"/>
    <property type="match status" value="1"/>
</dbReference>
<keyword evidence="16" id="KW-1185">Reference proteome</keyword>
<dbReference type="PROSITE" id="PS50862">
    <property type="entry name" value="AA_TRNA_LIGASE_II"/>
    <property type="match status" value="1"/>
</dbReference>
<comment type="similarity">
    <text evidence="2 11">Belongs to the class-II aminoacyl-tRNA synthetase family.</text>
</comment>
<evidence type="ECO:0000256" key="9">
    <source>
        <dbReference type="ARBA" id="ARBA00023146"/>
    </source>
</evidence>
<evidence type="ECO:0000256" key="11">
    <source>
        <dbReference type="HAMAP-Rule" id="MF_00127"/>
    </source>
</evidence>
<evidence type="ECO:0000256" key="6">
    <source>
        <dbReference type="ARBA" id="ARBA00022741"/>
    </source>
</evidence>
<dbReference type="PATRIC" id="fig|1590043.3.peg.3075"/>
<keyword evidence="8 11" id="KW-0648">Protein biosynthesis</keyword>
<evidence type="ECO:0000256" key="4">
    <source>
        <dbReference type="ARBA" id="ARBA00022490"/>
    </source>
</evidence>
<dbReference type="EMBL" id="LKAJ01000021">
    <property type="protein sequence ID" value="KRG18177.1"/>
    <property type="molecule type" value="Genomic_DNA"/>
</dbReference>
<dbReference type="Gene3D" id="3.40.50.800">
    <property type="entry name" value="Anticodon-binding domain"/>
    <property type="match status" value="1"/>
</dbReference>
<dbReference type="Proteomes" id="UP000051497">
    <property type="component" value="Unassembled WGS sequence"/>
</dbReference>
<dbReference type="PIRSF" id="PIRSF001549">
    <property type="entry name" value="His-tRNA_synth"/>
    <property type="match status" value="1"/>
</dbReference>
<dbReference type="EC" id="6.1.1.21" evidence="11"/>
<dbReference type="STRING" id="295108.HT99x_03021"/>
<feature type="binding site" evidence="12">
    <location>
        <begin position="83"/>
        <end position="85"/>
    </location>
    <ligand>
        <name>L-histidine</name>
        <dbReference type="ChEBI" id="CHEBI:57595"/>
    </ligand>
</feature>
<feature type="domain" description="Aminoacyl-transfer RNA synthetases class-II family profile" evidence="13">
    <location>
        <begin position="1"/>
        <end position="355"/>
    </location>
</feature>
<comment type="catalytic activity">
    <reaction evidence="10 11">
        <text>tRNA(His) + L-histidine + ATP = L-histidyl-tRNA(His) + AMP + diphosphate + H(+)</text>
        <dbReference type="Rhea" id="RHEA:17313"/>
        <dbReference type="Rhea" id="RHEA-COMP:9665"/>
        <dbReference type="Rhea" id="RHEA-COMP:9689"/>
        <dbReference type="ChEBI" id="CHEBI:15378"/>
        <dbReference type="ChEBI" id="CHEBI:30616"/>
        <dbReference type="ChEBI" id="CHEBI:33019"/>
        <dbReference type="ChEBI" id="CHEBI:57595"/>
        <dbReference type="ChEBI" id="CHEBI:78442"/>
        <dbReference type="ChEBI" id="CHEBI:78527"/>
        <dbReference type="ChEBI" id="CHEBI:456215"/>
        <dbReference type="EC" id="6.1.1.21"/>
    </reaction>
</comment>
<dbReference type="Pfam" id="PF03129">
    <property type="entry name" value="HGTP_anticodon"/>
    <property type="match status" value="1"/>
</dbReference>
<proteinExistence type="inferred from homology"/>
<dbReference type="GO" id="GO:0004821">
    <property type="term" value="F:histidine-tRNA ligase activity"/>
    <property type="evidence" value="ECO:0007669"/>
    <property type="project" value="UniProtKB-UniRule"/>
</dbReference>
<dbReference type="SUPFAM" id="SSF52954">
    <property type="entry name" value="Class II aaRS ABD-related"/>
    <property type="match status" value="1"/>
</dbReference>
<evidence type="ECO:0000256" key="12">
    <source>
        <dbReference type="PIRSR" id="PIRSR001549-1"/>
    </source>
</evidence>
<dbReference type="InterPro" id="IPR045864">
    <property type="entry name" value="aa-tRNA-synth_II/BPL/LPL"/>
</dbReference>
<dbReference type="GO" id="GO:0005737">
    <property type="term" value="C:cytoplasm"/>
    <property type="evidence" value="ECO:0007669"/>
    <property type="project" value="UniProtKB-SubCell"/>
</dbReference>
<dbReference type="HAMAP" id="MF_00127">
    <property type="entry name" value="His_tRNA_synth"/>
    <property type="match status" value="1"/>
</dbReference>
<reference evidence="15" key="3">
    <citation type="submission" date="2021-06" db="EMBL/GenBank/DDBJ databases">
        <title>Genomic Description and Analysis of Intracellular Bacteria, Candidatus Berkiella cookevillensis and Candidatus Berkiella aquae.</title>
        <authorList>
            <person name="Kidane D.T."/>
            <person name="Mehari Y.T."/>
            <person name="Rice F.C."/>
            <person name="Arivett B.A."/>
            <person name="Farone A.L."/>
            <person name="Berk S.G."/>
            <person name="Farone M.B."/>
        </authorList>
    </citation>
    <scope>NUCLEOTIDE SEQUENCE</scope>
    <source>
        <strain evidence="15">HT99</strain>
    </source>
</reference>
<dbReference type="InterPro" id="IPR004154">
    <property type="entry name" value="Anticodon-bd"/>
</dbReference>
<feature type="binding site" evidence="12">
    <location>
        <begin position="263"/>
        <end position="264"/>
    </location>
    <ligand>
        <name>L-histidine</name>
        <dbReference type="ChEBI" id="CHEBI:57595"/>
    </ligand>
</feature>
<keyword evidence="5 11" id="KW-0436">Ligase</keyword>
<dbReference type="Pfam" id="PF13393">
    <property type="entry name" value="tRNA-synt_His"/>
    <property type="match status" value="1"/>
</dbReference>
<name>A0A0Q9YP01_9GAMM</name>
<accession>A0A0Q9YP01</accession>
<dbReference type="PANTHER" id="PTHR43707">
    <property type="entry name" value="HISTIDYL-TRNA SYNTHETASE"/>
    <property type="match status" value="1"/>
</dbReference>
<evidence type="ECO:0000256" key="5">
    <source>
        <dbReference type="ARBA" id="ARBA00022598"/>
    </source>
</evidence>
<evidence type="ECO:0000313" key="15">
    <source>
        <dbReference type="EMBL" id="MCS5711045.1"/>
    </source>
</evidence>
<evidence type="ECO:0000256" key="7">
    <source>
        <dbReference type="ARBA" id="ARBA00022840"/>
    </source>
</evidence>
<dbReference type="InterPro" id="IPR041715">
    <property type="entry name" value="HisRS-like_core"/>
</dbReference>
<dbReference type="Gene3D" id="3.30.930.10">
    <property type="entry name" value="Bira Bifunctional Protein, Domain 2"/>
    <property type="match status" value="1"/>
</dbReference>
<dbReference type="CDD" id="cd00859">
    <property type="entry name" value="HisRS_anticodon"/>
    <property type="match status" value="1"/>
</dbReference>
<dbReference type="EMBL" id="LKAJ02000001">
    <property type="protein sequence ID" value="MCS5711045.1"/>
    <property type="molecule type" value="Genomic_DNA"/>
</dbReference>
<dbReference type="GO" id="GO:0006427">
    <property type="term" value="P:histidyl-tRNA aminoacylation"/>
    <property type="evidence" value="ECO:0007669"/>
    <property type="project" value="UniProtKB-UniRule"/>
</dbReference>
<dbReference type="InterPro" id="IPR004516">
    <property type="entry name" value="HisRS/HisZ"/>
</dbReference>
<evidence type="ECO:0000256" key="8">
    <source>
        <dbReference type="ARBA" id="ARBA00022917"/>
    </source>
</evidence>
<keyword evidence="7 11" id="KW-0067">ATP-binding</keyword>
<reference evidence="15" key="2">
    <citation type="journal article" date="2016" name="Genome Announc.">
        <title>Draft Genome Sequences of Two Novel Amoeba-Resistant Intranuclear Bacteria, 'Candidatus Berkiella cookevillensis' and 'Candidatus Berkiella aquae'.</title>
        <authorList>
            <person name="Mehari Y.T."/>
            <person name="Arivett B.A."/>
            <person name="Farone A.L."/>
            <person name="Gunderson J.H."/>
            <person name="Farone M.B."/>
        </authorList>
    </citation>
    <scope>NUCLEOTIDE SEQUENCE</scope>
    <source>
        <strain evidence="15">HT99</strain>
    </source>
</reference>
<evidence type="ECO:0000259" key="13">
    <source>
        <dbReference type="PROSITE" id="PS50862"/>
    </source>
</evidence>
<dbReference type="OrthoDB" id="9800814at2"/>
<dbReference type="InterPro" id="IPR015807">
    <property type="entry name" value="His-tRNA-ligase"/>
</dbReference>
<dbReference type="FunFam" id="3.30.930.10:FF:000005">
    <property type="entry name" value="Histidine--tRNA ligase"/>
    <property type="match status" value="1"/>
</dbReference>
<dbReference type="AlphaFoldDB" id="A0A0Q9YP01"/>
<protein>
    <recommendedName>
        <fullName evidence="11">Histidine--tRNA ligase</fullName>
        <ecNumber evidence="11">6.1.1.21</ecNumber>
    </recommendedName>
    <alternativeName>
        <fullName evidence="11">Histidyl-tRNA synthetase</fullName>
        <shortName evidence="11">HisRS</shortName>
    </alternativeName>
</protein>
<dbReference type="InterPro" id="IPR036621">
    <property type="entry name" value="Anticodon-bd_dom_sf"/>
</dbReference>
<organism evidence="14">
    <name type="scientific">Candidatus Berkiella aquae</name>
    <dbReference type="NCBI Taxonomy" id="295108"/>
    <lineage>
        <taxon>Bacteria</taxon>
        <taxon>Pseudomonadati</taxon>
        <taxon>Pseudomonadota</taxon>
        <taxon>Gammaproteobacteria</taxon>
        <taxon>Candidatus Berkiellales</taxon>
        <taxon>Candidatus Berkiellaceae</taxon>
        <taxon>Candidatus Berkiella</taxon>
    </lineage>
</organism>
<evidence type="ECO:0000256" key="1">
    <source>
        <dbReference type="ARBA" id="ARBA00004496"/>
    </source>
</evidence>
<evidence type="ECO:0000256" key="2">
    <source>
        <dbReference type="ARBA" id="ARBA00008226"/>
    </source>
</evidence>
<dbReference type="GO" id="GO:0005524">
    <property type="term" value="F:ATP binding"/>
    <property type="evidence" value="ECO:0007669"/>
    <property type="project" value="UniProtKB-UniRule"/>
</dbReference>
<feature type="binding site" evidence="12">
    <location>
        <position position="131"/>
    </location>
    <ligand>
        <name>L-histidine</name>
        <dbReference type="ChEBI" id="CHEBI:57595"/>
    </ligand>
</feature>
<dbReference type="RefSeq" id="WP_075067611.1">
    <property type="nucleotide sequence ID" value="NZ_LKAJ02000001.1"/>
</dbReference>
<evidence type="ECO:0000313" key="16">
    <source>
        <dbReference type="Proteomes" id="UP000051497"/>
    </source>
</evidence>
<dbReference type="InterPro" id="IPR033656">
    <property type="entry name" value="HisRS_anticodon"/>
</dbReference>
<comment type="caution">
    <text evidence="14">The sequence shown here is derived from an EMBL/GenBank/DDBJ whole genome shotgun (WGS) entry which is preliminary data.</text>
</comment>
<feature type="binding site" evidence="12">
    <location>
        <position position="127"/>
    </location>
    <ligand>
        <name>L-histidine</name>
        <dbReference type="ChEBI" id="CHEBI:57595"/>
    </ligand>
</feature>
<evidence type="ECO:0000256" key="10">
    <source>
        <dbReference type="ARBA" id="ARBA00047639"/>
    </source>
</evidence>
<gene>
    <name evidence="11 14" type="primary">hisS</name>
    <name evidence="15" type="ORF">HT99x_006350</name>
    <name evidence="14" type="ORF">HT99x_03021</name>
</gene>
<reference evidence="14" key="1">
    <citation type="submission" date="2015-09" db="EMBL/GenBank/DDBJ databases">
        <title>Draft Genome Sequences of Two Novel Amoeba-resistant Intranuclear Bacteria, Candidatus Berkiella cookevillensis and Candidatus Berkiella aquae.</title>
        <authorList>
            <person name="Mehari Y.T."/>
            <person name="Arivett B.A."/>
            <person name="Farone A.L."/>
            <person name="Gunderson J.H."/>
            <person name="Farone M.B."/>
        </authorList>
    </citation>
    <scope>NUCLEOTIDE SEQUENCE [LARGE SCALE GENOMIC DNA]</scope>
    <source>
        <strain evidence="14">HT99</strain>
    </source>
</reference>
<comment type="subunit">
    <text evidence="3 11">Homodimer.</text>
</comment>
<keyword evidence="9 11" id="KW-0030">Aminoacyl-tRNA synthetase</keyword>
<dbReference type="InterPro" id="IPR006195">
    <property type="entry name" value="aa-tRNA-synth_II"/>
</dbReference>
<evidence type="ECO:0000256" key="3">
    <source>
        <dbReference type="ARBA" id="ARBA00011738"/>
    </source>
</evidence>
<evidence type="ECO:0000313" key="14">
    <source>
        <dbReference type="EMBL" id="KRG18177.1"/>
    </source>
</evidence>
<feature type="binding site" evidence="12">
    <location>
        <position position="113"/>
    </location>
    <ligand>
        <name>L-histidine</name>
        <dbReference type="ChEBI" id="CHEBI:57595"/>
    </ligand>
</feature>
<feature type="binding site" evidence="12">
    <location>
        <position position="259"/>
    </location>
    <ligand>
        <name>L-histidine</name>
        <dbReference type="ChEBI" id="CHEBI:57595"/>
    </ligand>
</feature>
<dbReference type="SUPFAM" id="SSF55681">
    <property type="entry name" value="Class II aaRS and biotin synthetases"/>
    <property type="match status" value="1"/>
</dbReference>
<sequence length="426" mass="48385">MSLGLKVVKGMKDTLPQEIAAWHYVESQFRSLVQSYGYQEIRMPILEQTELFKRAIGEVTDIVEKEMYTFLDKGGETLTLRPESTAQTVRAVLENNLIRNQSQRLWYYGPMFRRENPQKGRYRQFHQFGVEAFALEGPDVDAEQILMMARLWRQVGLDKKIALQLNSLGLASERATYRQALVDYFRTRYDMLDEDSKRRLESNPLRILDSKNPAMQPLITEAPILLDYLGEESLAHFTQLQSLLKASHITFEVNPRLVRGLDYYTHTVYEWVTTELGSQGTVCAGGRYNDLVSQMGGPATQGVGFAMGVERLIMLLLDNQLIPHHDSVDVYCVAEGDLAQQQVMVVAEQLRDALPQLSFLMNCGGGSFKSQFKKADKSGASFALILGEEEVKNQTLSIKALREEMPQQTLNLAQAIEFFKAHIKRG</sequence>
<keyword evidence="4 11" id="KW-0963">Cytoplasm</keyword>
<keyword evidence="6 11" id="KW-0547">Nucleotide-binding</keyword>
<comment type="subcellular location">
    <subcellularLocation>
        <location evidence="1 11">Cytoplasm</location>
    </subcellularLocation>
</comment>
<dbReference type="NCBIfam" id="TIGR00442">
    <property type="entry name" value="hisS"/>
    <property type="match status" value="1"/>
</dbReference>
<dbReference type="PANTHER" id="PTHR43707:SF1">
    <property type="entry name" value="HISTIDINE--TRNA LIGASE, MITOCHONDRIAL-RELATED"/>
    <property type="match status" value="1"/>
</dbReference>